<evidence type="ECO:0000313" key="1">
    <source>
        <dbReference type="EMBL" id="TWU17916.1"/>
    </source>
</evidence>
<comment type="caution">
    <text evidence="1">The sequence shown here is derived from an EMBL/GenBank/DDBJ whole genome shotgun (WGS) entry which is preliminary data.</text>
</comment>
<dbReference type="EMBL" id="SJPU01000001">
    <property type="protein sequence ID" value="TWU17916.1"/>
    <property type="molecule type" value="Genomic_DNA"/>
</dbReference>
<dbReference type="OrthoDB" id="282040at2"/>
<organism evidence="1 2">
    <name type="scientific">Allorhodopirellula heiligendammensis</name>
    <dbReference type="NCBI Taxonomy" id="2714739"/>
    <lineage>
        <taxon>Bacteria</taxon>
        <taxon>Pseudomonadati</taxon>
        <taxon>Planctomycetota</taxon>
        <taxon>Planctomycetia</taxon>
        <taxon>Pirellulales</taxon>
        <taxon>Pirellulaceae</taxon>
        <taxon>Allorhodopirellula</taxon>
    </lineage>
</organism>
<dbReference type="Proteomes" id="UP000319908">
    <property type="component" value="Unassembled WGS sequence"/>
</dbReference>
<reference evidence="1 2" key="1">
    <citation type="journal article" date="2020" name="Antonie Van Leeuwenhoek">
        <title>Rhodopirellula heiligendammensis sp. nov., Rhodopirellula pilleata sp. nov., and Rhodopirellula solitaria sp. nov. isolated from natural or artificial marine surfaces in Northern Germany and California, USA, and emended description of the genus Rhodopirellula.</title>
        <authorList>
            <person name="Kallscheuer N."/>
            <person name="Wiegand S."/>
            <person name="Jogler M."/>
            <person name="Boedeker C."/>
            <person name="Peeters S.H."/>
            <person name="Rast P."/>
            <person name="Heuer A."/>
            <person name="Jetten M.S.M."/>
            <person name="Rohde M."/>
            <person name="Jogler C."/>
        </authorList>
    </citation>
    <scope>NUCLEOTIDE SEQUENCE [LARGE SCALE GENOMIC DNA]</scope>
    <source>
        <strain evidence="1 2">Poly21</strain>
    </source>
</reference>
<evidence type="ECO:0000313" key="2">
    <source>
        <dbReference type="Proteomes" id="UP000319908"/>
    </source>
</evidence>
<dbReference type="AlphaFoldDB" id="A0A5C6C332"/>
<gene>
    <name evidence="1" type="ORF">Poly21_00680</name>
</gene>
<sequence length="78" mass="8992">MFRSSKIHGTTAAFVVDGRRRLLSGIDAEVRREIEQNNAEEWNASGLWQRWFLLRRMDRETAEGIAKRAADVSPNSLF</sequence>
<proteinExistence type="predicted"/>
<dbReference type="RefSeq" id="WP_146404870.1">
    <property type="nucleotide sequence ID" value="NZ_SJPU01000001.1"/>
</dbReference>
<accession>A0A5C6C332</accession>
<keyword evidence="2" id="KW-1185">Reference proteome</keyword>
<protein>
    <submittedName>
        <fullName evidence="1">Uncharacterized protein</fullName>
    </submittedName>
</protein>
<name>A0A5C6C332_9BACT</name>